<comment type="caution">
    <text evidence="5">The sequence shown here is derived from an EMBL/GenBank/DDBJ whole genome shotgun (WGS) entry which is preliminary data.</text>
</comment>
<accession>A0A8I1MAF5</accession>
<dbReference type="InterPro" id="IPR032623">
    <property type="entry name" value="FecR_N"/>
</dbReference>
<dbReference type="Pfam" id="PF04773">
    <property type="entry name" value="FecR"/>
    <property type="match status" value="1"/>
</dbReference>
<feature type="compositionally biased region" description="Basic and acidic residues" evidence="1">
    <location>
        <begin position="76"/>
        <end position="99"/>
    </location>
</feature>
<sequence length="367" mass="39954">MTEFRYPEDCQSNEDIADYWAVRLDQSDLTPAEEAAFSAWQDADPGNPQRLVRACQIWQSMEIAAAEDGAALSDSATRDTRAGHDTRDTTGTRADEPKPVDLAGVRRDLERLGALEGGSGRLPGMRSAKRPFRPVLAVLTCLVLVVLFGYSAFQPDPDLIAEADASVVGQMHDLPDGSSIWMEPGTRVALNYSDALRDITVLEGGIFIKVAKDASRPLRIHLNQVTAIAVGTAFSASKWGGHARVEVSEGTVDLEDRKMRLARLVAGRAALQDADGDLHFAEVAPERVAPWRGGRWIVDDMPIDELLARIAPLMGDLTFVRDPRLGDITVSGSFDISKPHSAHDALLAAYGLEERAFPAGFRIISRK</sequence>
<dbReference type="RefSeq" id="WP_206927848.1">
    <property type="nucleotide sequence ID" value="NZ_JAEKJW010000003.1"/>
</dbReference>
<dbReference type="GO" id="GO:0016989">
    <property type="term" value="F:sigma factor antagonist activity"/>
    <property type="evidence" value="ECO:0007669"/>
    <property type="project" value="TreeGrafter"/>
</dbReference>
<dbReference type="EMBL" id="JAEKJW010000003">
    <property type="protein sequence ID" value="MBN8197704.1"/>
    <property type="molecule type" value="Genomic_DNA"/>
</dbReference>
<keyword evidence="2" id="KW-1133">Transmembrane helix</keyword>
<dbReference type="Gene3D" id="2.60.120.1440">
    <property type="match status" value="1"/>
</dbReference>
<gene>
    <name evidence="5" type="ORF">JF547_14655</name>
</gene>
<feature type="domain" description="FecR protein" evidence="3">
    <location>
        <begin position="174"/>
        <end position="252"/>
    </location>
</feature>
<dbReference type="AlphaFoldDB" id="A0A8I1MAF5"/>
<keyword evidence="2" id="KW-0472">Membrane</keyword>
<protein>
    <submittedName>
        <fullName evidence="5">FecR domain-containing protein</fullName>
    </submittedName>
</protein>
<dbReference type="PANTHER" id="PTHR30273:SF2">
    <property type="entry name" value="PROTEIN FECR"/>
    <property type="match status" value="1"/>
</dbReference>
<feature type="region of interest" description="Disordered" evidence="1">
    <location>
        <begin position="69"/>
        <end position="99"/>
    </location>
</feature>
<feature type="transmembrane region" description="Helical" evidence="2">
    <location>
        <begin position="135"/>
        <end position="153"/>
    </location>
</feature>
<evidence type="ECO:0000313" key="6">
    <source>
        <dbReference type="Proteomes" id="UP000664405"/>
    </source>
</evidence>
<dbReference type="Pfam" id="PF16220">
    <property type="entry name" value="DUF4880"/>
    <property type="match status" value="1"/>
</dbReference>
<dbReference type="PANTHER" id="PTHR30273">
    <property type="entry name" value="PERIPLASMIC SIGNAL SENSOR AND SIGMA FACTOR ACTIVATOR FECR-RELATED"/>
    <property type="match status" value="1"/>
</dbReference>
<organism evidence="5 6">
    <name type="scientific">Thalassospira povalilytica</name>
    <dbReference type="NCBI Taxonomy" id="732237"/>
    <lineage>
        <taxon>Bacteria</taxon>
        <taxon>Pseudomonadati</taxon>
        <taxon>Pseudomonadota</taxon>
        <taxon>Alphaproteobacteria</taxon>
        <taxon>Rhodospirillales</taxon>
        <taxon>Thalassospiraceae</taxon>
        <taxon>Thalassospira</taxon>
    </lineage>
</organism>
<evidence type="ECO:0000313" key="5">
    <source>
        <dbReference type="EMBL" id="MBN8197704.1"/>
    </source>
</evidence>
<dbReference type="PIRSF" id="PIRSF018266">
    <property type="entry name" value="FecR"/>
    <property type="match status" value="1"/>
</dbReference>
<dbReference type="Proteomes" id="UP000664405">
    <property type="component" value="Unassembled WGS sequence"/>
</dbReference>
<name>A0A8I1MAF5_9PROT</name>
<evidence type="ECO:0000259" key="4">
    <source>
        <dbReference type="Pfam" id="PF16220"/>
    </source>
</evidence>
<evidence type="ECO:0000259" key="3">
    <source>
        <dbReference type="Pfam" id="PF04773"/>
    </source>
</evidence>
<feature type="domain" description="FecR N-terminal" evidence="4">
    <location>
        <begin position="17"/>
        <end position="56"/>
    </location>
</feature>
<proteinExistence type="predicted"/>
<keyword evidence="2" id="KW-0812">Transmembrane</keyword>
<reference evidence="5" key="1">
    <citation type="submission" date="2020-12" db="EMBL/GenBank/DDBJ databases">
        <title>Oil enriched cultivation method for isolating marine PHA-producing bacteria.</title>
        <authorList>
            <person name="Zheng W."/>
            <person name="Yu S."/>
            <person name="Huang Y."/>
        </authorList>
    </citation>
    <scope>NUCLEOTIDE SEQUENCE</scope>
    <source>
        <strain evidence="5">SY-2-3</strain>
    </source>
</reference>
<dbReference type="InterPro" id="IPR012373">
    <property type="entry name" value="Ferrdict_sens_TM"/>
</dbReference>
<dbReference type="InterPro" id="IPR006860">
    <property type="entry name" value="FecR"/>
</dbReference>
<evidence type="ECO:0000256" key="1">
    <source>
        <dbReference type="SAM" id="MobiDB-lite"/>
    </source>
</evidence>
<evidence type="ECO:0000256" key="2">
    <source>
        <dbReference type="SAM" id="Phobius"/>
    </source>
</evidence>